<proteinExistence type="predicted"/>
<dbReference type="RefSeq" id="WP_127978921.1">
    <property type="nucleotide sequence ID" value="NZ_JBPFKW010000016.1"/>
</dbReference>
<dbReference type="SMART" id="SM00530">
    <property type="entry name" value="HTH_XRE"/>
    <property type="match status" value="1"/>
</dbReference>
<dbReference type="PANTHER" id="PTHR46797">
    <property type="entry name" value="HTH-TYPE TRANSCRIPTIONAL REGULATOR"/>
    <property type="match status" value="1"/>
</dbReference>
<accession>A0A437UN81</accession>
<dbReference type="PROSITE" id="PS50943">
    <property type="entry name" value="HTH_CROC1"/>
    <property type="match status" value="1"/>
</dbReference>
<reference evidence="3 4" key="1">
    <citation type="submission" date="2018-12" db="EMBL/GenBank/DDBJ databases">
        <title>A novel vanA-carrying plasmid in a clinical isolate of Enterococcus avium.</title>
        <authorList>
            <person name="Bernasconi O.J."/>
            <person name="Luzzaro F."/>
            <person name="Endimiani A."/>
        </authorList>
    </citation>
    <scope>NUCLEOTIDE SEQUENCE [LARGE SCALE GENOMIC DNA]</scope>
    <source>
        <strain evidence="3 4">LC0559/18</strain>
    </source>
</reference>
<name>A0A437UN81_ENTAV</name>
<dbReference type="EMBL" id="RYZS01000001">
    <property type="protein sequence ID" value="RVU95056.1"/>
    <property type="molecule type" value="Genomic_DNA"/>
</dbReference>
<sequence length="118" mass="13807">MKQYSRLIKQKRKELGLTQKELAKIVHTSQQAIARYETQKAEPSLEVLQSLSEALGVPLSYFMDSDTSGTEYDYIALYRSLTAYNKKQAFEFMKLLKRQEMEQNRFKDNIGLSRNDDE</sequence>
<dbReference type="InterPro" id="IPR010982">
    <property type="entry name" value="Lambda_DNA-bd_dom_sf"/>
</dbReference>
<dbReference type="PANTHER" id="PTHR46797:SF1">
    <property type="entry name" value="METHYLPHOSPHONATE SYNTHASE"/>
    <property type="match status" value="1"/>
</dbReference>
<keyword evidence="1" id="KW-0238">DNA-binding</keyword>
<evidence type="ECO:0000313" key="3">
    <source>
        <dbReference type="EMBL" id="RVU95056.1"/>
    </source>
</evidence>
<dbReference type="Gene3D" id="1.10.260.40">
    <property type="entry name" value="lambda repressor-like DNA-binding domains"/>
    <property type="match status" value="1"/>
</dbReference>
<protein>
    <submittedName>
        <fullName evidence="3">XRE family transcriptional regulator</fullName>
    </submittedName>
</protein>
<evidence type="ECO:0000259" key="2">
    <source>
        <dbReference type="PROSITE" id="PS50943"/>
    </source>
</evidence>
<feature type="domain" description="HTH cro/C1-type" evidence="2">
    <location>
        <begin position="8"/>
        <end position="62"/>
    </location>
</feature>
<gene>
    <name evidence="3" type="ORF">EK398_09395</name>
</gene>
<dbReference type="GO" id="GO:0003700">
    <property type="term" value="F:DNA-binding transcription factor activity"/>
    <property type="evidence" value="ECO:0007669"/>
    <property type="project" value="TreeGrafter"/>
</dbReference>
<dbReference type="InterPro" id="IPR001387">
    <property type="entry name" value="Cro/C1-type_HTH"/>
</dbReference>
<dbReference type="InterPro" id="IPR050807">
    <property type="entry name" value="TransReg_Diox_bact_type"/>
</dbReference>
<dbReference type="GO" id="GO:0005829">
    <property type="term" value="C:cytosol"/>
    <property type="evidence" value="ECO:0007669"/>
    <property type="project" value="TreeGrafter"/>
</dbReference>
<evidence type="ECO:0000313" key="4">
    <source>
        <dbReference type="Proteomes" id="UP000288388"/>
    </source>
</evidence>
<organism evidence="3 4">
    <name type="scientific">Enterococcus avium</name>
    <name type="common">Streptococcus avium</name>
    <dbReference type="NCBI Taxonomy" id="33945"/>
    <lineage>
        <taxon>Bacteria</taxon>
        <taxon>Bacillati</taxon>
        <taxon>Bacillota</taxon>
        <taxon>Bacilli</taxon>
        <taxon>Lactobacillales</taxon>
        <taxon>Enterococcaceae</taxon>
        <taxon>Enterococcus</taxon>
    </lineage>
</organism>
<dbReference type="Pfam" id="PF01381">
    <property type="entry name" value="HTH_3"/>
    <property type="match status" value="1"/>
</dbReference>
<comment type="caution">
    <text evidence="3">The sequence shown here is derived from an EMBL/GenBank/DDBJ whole genome shotgun (WGS) entry which is preliminary data.</text>
</comment>
<dbReference type="GO" id="GO:0003677">
    <property type="term" value="F:DNA binding"/>
    <property type="evidence" value="ECO:0007669"/>
    <property type="project" value="UniProtKB-KW"/>
</dbReference>
<dbReference type="Proteomes" id="UP000288388">
    <property type="component" value="Unassembled WGS sequence"/>
</dbReference>
<dbReference type="SUPFAM" id="SSF47413">
    <property type="entry name" value="lambda repressor-like DNA-binding domains"/>
    <property type="match status" value="1"/>
</dbReference>
<dbReference type="AlphaFoldDB" id="A0A437UN81"/>
<evidence type="ECO:0000256" key="1">
    <source>
        <dbReference type="ARBA" id="ARBA00023125"/>
    </source>
</evidence>
<dbReference type="CDD" id="cd00093">
    <property type="entry name" value="HTH_XRE"/>
    <property type="match status" value="1"/>
</dbReference>